<feature type="non-terminal residue" evidence="2">
    <location>
        <position position="209"/>
    </location>
</feature>
<dbReference type="STRING" id="610380.E2BQE2"/>
<gene>
    <name evidence="2" type="ORF">EAI_00989</name>
</gene>
<dbReference type="EMBL" id="GL449751">
    <property type="protein sequence ID" value="EFN82089.1"/>
    <property type="molecule type" value="Genomic_DNA"/>
</dbReference>
<sequence>DLLDKSMQSDENSNYENEENDDEDEQVEFRQWLRKWNFKHNITIQACRELLVKLKLYHSNLPLDPRTLNETPKVTSIVKFSNGSYVHVGLISGLERHLENSGLKNVHRKKIGLDVNIDGINITKSYVTDVWPILCRSLDLIDERPYVVGIFVGSGKLDNLDKYLQEFISEILKFQNNGLVLNGVMHEVYIRCFICDAPARQYLKRIIGH</sequence>
<dbReference type="AlphaFoldDB" id="E2BQE2"/>
<evidence type="ECO:0000256" key="1">
    <source>
        <dbReference type="SAM" id="MobiDB-lite"/>
    </source>
</evidence>
<dbReference type="OMA" id="MHEVYIR"/>
<organism evidence="3">
    <name type="scientific">Harpegnathos saltator</name>
    <name type="common">Jerdon's jumping ant</name>
    <dbReference type="NCBI Taxonomy" id="610380"/>
    <lineage>
        <taxon>Eukaryota</taxon>
        <taxon>Metazoa</taxon>
        <taxon>Ecdysozoa</taxon>
        <taxon>Arthropoda</taxon>
        <taxon>Hexapoda</taxon>
        <taxon>Insecta</taxon>
        <taxon>Pterygota</taxon>
        <taxon>Neoptera</taxon>
        <taxon>Endopterygota</taxon>
        <taxon>Hymenoptera</taxon>
        <taxon>Apocrita</taxon>
        <taxon>Aculeata</taxon>
        <taxon>Formicoidea</taxon>
        <taxon>Formicidae</taxon>
        <taxon>Ponerinae</taxon>
        <taxon>Ponerini</taxon>
        <taxon>Harpegnathos</taxon>
    </lineage>
</organism>
<feature type="non-terminal residue" evidence="2">
    <location>
        <position position="1"/>
    </location>
</feature>
<dbReference type="PANTHER" id="PTHR33053">
    <property type="entry name" value="PROTEIN, PUTATIVE-RELATED"/>
    <property type="match status" value="1"/>
</dbReference>
<dbReference type="PANTHER" id="PTHR33053:SF9">
    <property type="entry name" value="AGAP000105-PA"/>
    <property type="match status" value="1"/>
</dbReference>
<evidence type="ECO:0000313" key="3">
    <source>
        <dbReference type="Proteomes" id="UP000008237"/>
    </source>
</evidence>
<evidence type="ECO:0000313" key="2">
    <source>
        <dbReference type="EMBL" id="EFN82089.1"/>
    </source>
</evidence>
<keyword evidence="3" id="KW-1185">Reference proteome</keyword>
<protein>
    <submittedName>
        <fullName evidence="2">Uncharacterized protein</fullName>
    </submittedName>
</protein>
<accession>E2BQE2</accession>
<dbReference type="Proteomes" id="UP000008237">
    <property type="component" value="Unassembled WGS sequence"/>
</dbReference>
<name>E2BQE2_HARSA</name>
<proteinExistence type="predicted"/>
<feature type="region of interest" description="Disordered" evidence="1">
    <location>
        <begin position="1"/>
        <end position="23"/>
    </location>
</feature>
<dbReference type="OrthoDB" id="10028922at2759"/>
<dbReference type="InParanoid" id="E2BQE2"/>
<reference evidence="2 3" key="1">
    <citation type="journal article" date="2010" name="Science">
        <title>Genomic comparison of the ants Camponotus floridanus and Harpegnathos saltator.</title>
        <authorList>
            <person name="Bonasio R."/>
            <person name="Zhang G."/>
            <person name="Ye C."/>
            <person name="Mutti N.S."/>
            <person name="Fang X."/>
            <person name="Qin N."/>
            <person name="Donahue G."/>
            <person name="Yang P."/>
            <person name="Li Q."/>
            <person name="Li C."/>
            <person name="Zhang P."/>
            <person name="Huang Z."/>
            <person name="Berger S.L."/>
            <person name="Reinberg D."/>
            <person name="Wang J."/>
            <person name="Liebig J."/>
        </authorList>
    </citation>
    <scope>NUCLEOTIDE SEQUENCE [LARGE SCALE GENOMIC DNA]</scope>
    <source>
        <strain evidence="2 3">R22 G/1</strain>
    </source>
</reference>